<protein>
    <submittedName>
        <fullName evidence="2">Polysaccharide pyruvyl transferase family protein</fullName>
    </submittedName>
</protein>
<keyword evidence="3" id="KW-1185">Reference proteome</keyword>
<feature type="domain" description="Polysaccharide pyruvyl transferase" evidence="1">
    <location>
        <begin position="35"/>
        <end position="220"/>
    </location>
</feature>
<dbReference type="PANTHER" id="PTHR36836:SF1">
    <property type="entry name" value="COLANIC ACID BIOSYNTHESIS PROTEIN WCAK"/>
    <property type="match status" value="1"/>
</dbReference>
<name>A0A2W5WS53_9MICO</name>
<evidence type="ECO:0000313" key="3">
    <source>
        <dbReference type="Proteomes" id="UP000248783"/>
    </source>
</evidence>
<organism evidence="2 3">
    <name type="scientific">Xylanimonas oleitrophica</name>
    <dbReference type="NCBI Taxonomy" id="2607479"/>
    <lineage>
        <taxon>Bacteria</taxon>
        <taxon>Bacillati</taxon>
        <taxon>Actinomycetota</taxon>
        <taxon>Actinomycetes</taxon>
        <taxon>Micrococcales</taxon>
        <taxon>Promicromonosporaceae</taxon>
        <taxon>Xylanimonas</taxon>
    </lineage>
</organism>
<dbReference type="GO" id="GO:0016740">
    <property type="term" value="F:transferase activity"/>
    <property type="evidence" value="ECO:0007669"/>
    <property type="project" value="UniProtKB-KW"/>
</dbReference>
<dbReference type="InterPro" id="IPR007345">
    <property type="entry name" value="Polysacch_pyruvyl_Trfase"/>
</dbReference>
<sequence length="401" mass="42562">MKRLFGAIKDELPGAVRRQGGGRTVYIVATSGHPNYGDEIILRRWLRLLAKTEPDATVWVDSPAPGPTAALMRDEHPGLRTTDTLYRLSWEAPSDDSREVAEFVRGALDDPGSAPRWIPGIEVLRGLGAGDVLHVVGGGYVNSVWPRHLGLVAGAAWVAERTRASVAVTGLGLLPADDAAREVWKNAARRIGVLTVRDQASLEVVRANPDAVVAPDDALLGGAAGLLARDAATAPDVMVCVQTDMLAVPFDDVVETVRSTLAGWGVTSGAQVGFVECIPRVDRAIYDALSDELPGARFYSLWEILRDGLPARPGQRWISSRYHPHLVAAAAGASGVALSVSEDYYAVKHGAVAALGSGWTQARVGDRGLVAGDAGSLPARAQDHGVRLLATARRIYAPHAR</sequence>
<reference evidence="2 3" key="1">
    <citation type="submission" date="2018-06" db="EMBL/GenBank/DDBJ databases">
        <title>Whole genome sequencing of a novel hydrocarbon degrading bacterial strain, PW21 isolated from oil contaminated produced water sample.</title>
        <authorList>
            <person name="Nagkirti P."/>
            <person name="Shaikh A."/>
            <person name="Gowdaman V."/>
            <person name="Engineer A.E."/>
            <person name="Dagar S."/>
            <person name="Dhakephalkar P.K."/>
        </authorList>
    </citation>
    <scope>NUCLEOTIDE SEQUENCE [LARGE SCALE GENOMIC DNA]</scope>
    <source>
        <strain evidence="2 3">PW21</strain>
    </source>
</reference>
<proteinExistence type="predicted"/>
<evidence type="ECO:0000259" key="1">
    <source>
        <dbReference type="Pfam" id="PF04230"/>
    </source>
</evidence>
<dbReference type="Pfam" id="PF04230">
    <property type="entry name" value="PS_pyruv_trans"/>
    <property type="match status" value="1"/>
</dbReference>
<dbReference type="Proteomes" id="UP000248783">
    <property type="component" value="Unassembled WGS sequence"/>
</dbReference>
<comment type="caution">
    <text evidence="2">The sequence shown here is derived from an EMBL/GenBank/DDBJ whole genome shotgun (WGS) entry which is preliminary data.</text>
</comment>
<keyword evidence="2" id="KW-0808">Transferase</keyword>
<dbReference type="AlphaFoldDB" id="A0A2W5WS53"/>
<gene>
    <name evidence="2" type="ORF">DNL40_05425</name>
</gene>
<dbReference type="EMBL" id="QKWH01000002">
    <property type="protein sequence ID" value="PZR54339.1"/>
    <property type="molecule type" value="Genomic_DNA"/>
</dbReference>
<evidence type="ECO:0000313" key="2">
    <source>
        <dbReference type="EMBL" id="PZR54339.1"/>
    </source>
</evidence>
<dbReference type="RefSeq" id="WP_111250196.1">
    <property type="nucleotide sequence ID" value="NZ_QKWH01000002.1"/>
</dbReference>
<accession>A0A2W5WS53</accession>
<dbReference type="PANTHER" id="PTHR36836">
    <property type="entry name" value="COLANIC ACID BIOSYNTHESIS PROTEIN WCAK"/>
    <property type="match status" value="1"/>
</dbReference>